<feature type="disulfide bond" description="Redox-active" evidence="9">
    <location>
        <begin position="32"/>
        <end position="35"/>
    </location>
</feature>
<dbReference type="PRINTS" id="PR00421">
    <property type="entry name" value="THIOREDOXIN"/>
</dbReference>
<feature type="site" description="Contributes to redox potential value" evidence="8">
    <location>
        <position position="33"/>
    </location>
</feature>
<organism evidence="11">
    <name type="scientific">Prosthecochloris aestuarii</name>
    <dbReference type="NCBI Taxonomy" id="1102"/>
    <lineage>
        <taxon>Bacteria</taxon>
        <taxon>Pseudomonadati</taxon>
        <taxon>Chlorobiota</taxon>
        <taxon>Chlorobiia</taxon>
        <taxon>Chlorobiales</taxon>
        <taxon>Chlorobiaceae</taxon>
        <taxon>Prosthecochloris</taxon>
    </lineage>
</organism>
<dbReference type="PIRSF" id="PIRSF000077">
    <property type="entry name" value="Thioredoxin"/>
    <property type="match status" value="1"/>
</dbReference>
<dbReference type="Gene3D" id="3.40.30.10">
    <property type="entry name" value="Glutaredoxin"/>
    <property type="match status" value="1"/>
</dbReference>
<feature type="site" description="Contributes to redox potential value" evidence="8">
    <location>
        <position position="34"/>
    </location>
</feature>
<protein>
    <recommendedName>
        <fullName evidence="6 7">Thioredoxin</fullName>
    </recommendedName>
</protein>
<dbReference type="GO" id="GO:0005829">
    <property type="term" value="C:cytosol"/>
    <property type="evidence" value="ECO:0007669"/>
    <property type="project" value="TreeGrafter"/>
</dbReference>
<evidence type="ECO:0000256" key="1">
    <source>
        <dbReference type="ARBA" id="ARBA00008987"/>
    </source>
</evidence>
<dbReference type="InterPro" id="IPR013766">
    <property type="entry name" value="Thioredoxin_domain"/>
</dbReference>
<proteinExistence type="inferred from homology"/>
<evidence type="ECO:0000256" key="3">
    <source>
        <dbReference type="ARBA" id="ARBA00022982"/>
    </source>
</evidence>
<gene>
    <name evidence="11" type="primary">trxA</name>
    <name evidence="11" type="ORF">ENN50_07250</name>
</gene>
<dbReference type="AlphaFoldDB" id="A0A831SPR7"/>
<dbReference type="FunFam" id="3.40.30.10:FF:000001">
    <property type="entry name" value="Thioredoxin"/>
    <property type="match status" value="1"/>
</dbReference>
<evidence type="ECO:0000256" key="7">
    <source>
        <dbReference type="PIRNR" id="PIRNR000077"/>
    </source>
</evidence>
<comment type="similarity">
    <text evidence="1 7">Belongs to the thioredoxin family.</text>
</comment>
<feature type="domain" description="Thioredoxin" evidence="10">
    <location>
        <begin position="1"/>
        <end position="108"/>
    </location>
</feature>
<dbReference type="Pfam" id="PF00085">
    <property type="entry name" value="Thioredoxin"/>
    <property type="match status" value="1"/>
</dbReference>
<keyword evidence="4 9" id="KW-1015">Disulfide bond</keyword>
<dbReference type="EMBL" id="DSBW01000159">
    <property type="protein sequence ID" value="HED31461.1"/>
    <property type="molecule type" value="Genomic_DNA"/>
</dbReference>
<keyword evidence="5 9" id="KW-0676">Redox-active center</keyword>
<dbReference type="SUPFAM" id="SSF52833">
    <property type="entry name" value="Thioredoxin-like"/>
    <property type="match status" value="1"/>
</dbReference>
<sequence>MGQYLTATDQNFKVEVLDSGKVVLVDFWAAWCGPCQMLGPVIEELAGDYDGKAVIAKLNVDENPNTAAQYGIRSIPTMLIFKNGEVVDQMVGALPKNMIAEKIDAQLA</sequence>
<accession>A0A831SPR7</accession>
<evidence type="ECO:0000313" key="11">
    <source>
        <dbReference type="EMBL" id="HED31461.1"/>
    </source>
</evidence>
<evidence type="ECO:0000256" key="5">
    <source>
        <dbReference type="ARBA" id="ARBA00023284"/>
    </source>
</evidence>
<reference evidence="11" key="1">
    <citation type="journal article" date="2020" name="mSystems">
        <title>Genome- and Community-Level Interaction Insights into Carbon Utilization and Element Cycling Functions of Hydrothermarchaeota in Hydrothermal Sediment.</title>
        <authorList>
            <person name="Zhou Z."/>
            <person name="Liu Y."/>
            <person name="Xu W."/>
            <person name="Pan J."/>
            <person name="Luo Z.H."/>
            <person name="Li M."/>
        </authorList>
    </citation>
    <scope>NUCLEOTIDE SEQUENCE [LARGE SCALE GENOMIC DNA]</scope>
    <source>
        <strain evidence="11">SpSt-1181</strain>
    </source>
</reference>
<feature type="active site" description="Nucleophile" evidence="8">
    <location>
        <position position="32"/>
    </location>
</feature>
<feature type="active site" description="Nucleophile" evidence="8">
    <location>
        <position position="35"/>
    </location>
</feature>
<dbReference type="PROSITE" id="PS00194">
    <property type="entry name" value="THIOREDOXIN_1"/>
    <property type="match status" value="1"/>
</dbReference>
<dbReference type="InterPro" id="IPR005746">
    <property type="entry name" value="Thioredoxin"/>
</dbReference>
<keyword evidence="3" id="KW-0249">Electron transport</keyword>
<evidence type="ECO:0000256" key="8">
    <source>
        <dbReference type="PIRSR" id="PIRSR000077-1"/>
    </source>
</evidence>
<keyword evidence="2" id="KW-0813">Transport</keyword>
<comment type="caution">
    <text evidence="11">The sequence shown here is derived from an EMBL/GenBank/DDBJ whole genome shotgun (WGS) entry which is preliminary data.</text>
</comment>
<evidence type="ECO:0000256" key="2">
    <source>
        <dbReference type="ARBA" id="ARBA00022448"/>
    </source>
</evidence>
<dbReference type="GO" id="GO:0015035">
    <property type="term" value="F:protein-disulfide reductase activity"/>
    <property type="evidence" value="ECO:0007669"/>
    <property type="project" value="UniProtKB-UniRule"/>
</dbReference>
<dbReference type="GO" id="GO:0045454">
    <property type="term" value="P:cell redox homeostasis"/>
    <property type="evidence" value="ECO:0007669"/>
    <property type="project" value="TreeGrafter"/>
</dbReference>
<dbReference type="PANTHER" id="PTHR45663">
    <property type="entry name" value="GEO12009P1"/>
    <property type="match status" value="1"/>
</dbReference>
<evidence type="ECO:0000256" key="9">
    <source>
        <dbReference type="PIRSR" id="PIRSR000077-4"/>
    </source>
</evidence>
<dbReference type="Proteomes" id="UP000886335">
    <property type="component" value="Unassembled WGS sequence"/>
</dbReference>
<dbReference type="InterPro" id="IPR017937">
    <property type="entry name" value="Thioredoxin_CS"/>
</dbReference>
<feature type="site" description="Deprotonates C-terminal active site Cys" evidence="8">
    <location>
        <position position="26"/>
    </location>
</feature>
<name>A0A831SPR7_PROAE</name>
<evidence type="ECO:0000259" key="10">
    <source>
        <dbReference type="PROSITE" id="PS51352"/>
    </source>
</evidence>
<dbReference type="PROSITE" id="PS51352">
    <property type="entry name" value="THIOREDOXIN_2"/>
    <property type="match status" value="1"/>
</dbReference>
<evidence type="ECO:0000256" key="4">
    <source>
        <dbReference type="ARBA" id="ARBA00023157"/>
    </source>
</evidence>
<dbReference type="InterPro" id="IPR036249">
    <property type="entry name" value="Thioredoxin-like_sf"/>
</dbReference>
<dbReference type="NCBIfam" id="TIGR01068">
    <property type="entry name" value="thioredoxin"/>
    <property type="match status" value="1"/>
</dbReference>
<evidence type="ECO:0000256" key="6">
    <source>
        <dbReference type="NCBIfam" id="TIGR01068"/>
    </source>
</evidence>
<dbReference type="PANTHER" id="PTHR45663:SF11">
    <property type="entry name" value="GEO12009P1"/>
    <property type="match status" value="1"/>
</dbReference>
<dbReference type="CDD" id="cd02947">
    <property type="entry name" value="TRX_family"/>
    <property type="match status" value="1"/>
</dbReference>